<feature type="compositionally biased region" description="Basic and acidic residues" evidence="1">
    <location>
        <begin position="359"/>
        <end position="379"/>
    </location>
</feature>
<dbReference type="GO" id="GO:0010494">
    <property type="term" value="C:cytoplasmic stress granule"/>
    <property type="evidence" value="ECO:0007669"/>
    <property type="project" value="TreeGrafter"/>
</dbReference>
<feature type="compositionally biased region" description="Low complexity" evidence="1">
    <location>
        <begin position="331"/>
        <end position="345"/>
    </location>
</feature>
<feature type="region of interest" description="Disordered" evidence="1">
    <location>
        <begin position="1"/>
        <end position="40"/>
    </location>
</feature>
<dbReference type="EMBL" id="KZ451950">
    <property type="protein sequence ID" value="PKA59171.1"/>
    <property type="molecule type" value="Genomic_DNA"/>
</dbReference>
<feature type="compositionally biased region" description="Low complexity" evidence="1">
    <location>
        <begin position="459"/>
        <end position="483"/>
    </location>
</feature>
<evidence type="ECO:0000259" key="2">
    <source>
        <dbReference type="SMART" id="SM01272"/>
    </source>
</evidence>
<dbReference type="AlphaFoldDB" id="A0A2I0AUF1"/>
<organism evidence="3 4">
    <name type="scientific">Apostasia shenzhenica</name>
    <dbReference type="NCBI Taxonomy" id="1088818"/>
    <lineage>
        <taxon>Eukaryota</taxon>
        <taxon>Viridiplantae</taxon>
        <taxon>Streptophyta</taxon>
        <taxon>Embryophyta</taxon>
        <taxon>Tracheophyta</taxon>
        <taxon>Spermatophyta</taxon>
        <taxon>Magnoliopsida</taxon>
        <taxon>Liliopsida</taxon>
        <taxon>Asparagales</taxon>
        <taxon>Orchidaceae</taxon>
        <taxon>Apostasioideae</taxon>
        <taxon>Apostasia</taxon>
    </lineage>
</organism>
<feature type="compositionally biased region" description="Basic and acidic residues" evidence="1">
    <location>
        <begin position="19"/>
        <end position="31"/>
    </location>
</feature>
<gene>
    <name evidence="3" type="ORF">AXF42_Ash001264</name>
</gene>
<dbReference type="Pfam" id="PF06741">
    <property type="entry name" value="LsmAD"/>
    <property type="match status" value="1"/>
</dbReference>
<dbReference type="InterPro" id="IPR009818">
    <property type="entry name" value="PAM2_motif"/>
</dbReference>
<dbReference type="InterPro" id="IPR045117">
    <property type="entry name" value="ATXN2-like"/>
</dbReference>
<evidence type="ECO:0000313" key="3">
    <source>
        <dbReference type="EMBL" id="PKA59171.1"/>
    </source>
</evidence>
<dbReference type="OrthoDB" id="2275718at2759"/>
<accession>A0A2I0AUF1</accession>
<name>A0A2I0AUF1_9ASPA</name>
<dbReference type="SMART" id="SM01272">
    <property type="entry name" value="LsmAD"/>
    <property type="match status" value="1"/>
</dbReference>
<dbReference type="GO" id="GO:0034063">
    <property type="term" value="P:stress granule assembly"/>
    <property type="evidence" value="ECO:0007669"/>
    <property type="project" value="TreeGrafter"/>
</dbReference>
<feature type="compositionally biased region" description="Polar residues" evidence="1">
    <location>
        <begin position="495"/>
        <end position="505"/>
    </location>
</feature>
<evidence type="ECO:0000256" key="1">
    <source>
        <dbReference type="SAM" id="MobiDB-lite"/>
    </source>
</evidence>
<dbReference type="STRING" id="1088818.A0A2I0AUF1"/>
<proteinExistence type="predicted"/>
<evidence type="ECO:0000313" key="4">
    <source>
        <dbReference type="Proteomes" id="UP000236161"/>
    </source>
</evidence>
<dbReference type="PANTHER" id="PTHR12854">
    <property type="entry name" value="ATAXIN 2-RELATED"/>
    <property type="match status" value="1"/>
</dbReference>
<dbReference type="Pfam" id="PF07145">
    <property type="entry name" value="PAM2"/>
    <property type="match status" value="1"/>
</dbReference>
<feature type="compositionally biased region" description="Polar residues" evidence="1">
    <location>
        <begin position="405"/>
        <end position="429"/>
    </location>
</feature>
<reference evidence="3 4" key="1">
    <citation type="journal article" date="2017" name="Nature">
        <title>The Apostasia genome and the evolution of orchids.</title>
        <authorList>
            <person name="Zhang G.Q."/>
            <person name="Liu K.W."/>
            <person name="Li Z."/>
            <person name="Lohaus R."/>
            <person name="Hsiao Y.Y."/>
            <person name="Niu S.C."/>
            <person name="Wang J.Y."/>
            <person name="Lin Y.C."/>
            <person name="Xu Q."/>
            <person name="Chen L.J."/>
            <person name="Yoshida K."/>
            <person name="Fujiwara S."/>
            <person name="Wang Z.W."/>
            <person name="Zhang Y.Q."/>
            <person name="Mitsuda N."/>
            <person name="Wang M."/>
            <person name="Liu G.H."/>
            <person name="Pecoraro L."/>
            <person name="Huang H.X."/>
            <person name="Xiao X.J."/>
            <person name="Lin M."/>
            <person name="Wu X.Y."/>
            <person name="Wu W.L."/>
            <person name="Chen Y.Y."/>
            <person name="Chang S.B."/>
            <person name="Sakamoto S."/>
            <person name="Ohme-Takagi M."/>
            <person name="Yagi M."/>
            <person name="Zeng S.J."/>
            <person name="Shen C.Y."/>
            <person name="Yeh C.M."/>
            <person name="Luo Y.B."/>
            <person name="Tsai W.C."/>
            <person name="Van de Peer Y."/>
            <person name="Liu Z.J."/>
        </authorList>
    </citation>
    <scope>NUCLEOTIDE SEQUENCE [LARGE SCALE GENOMIC DNA]</scope>
    <source>
        <strain evidence="4">cv. Shenzhen</strain>
        <tissue evidence="3">Stem</tissue>
    </source>
</reference>
<dbReference type="Proteomes" id="UP000236161">
    <property type="component" value="Unassembled WGS sequence"/>
</dbReference>
<dbReference type="GO" id="GO:0003729">
    <property type="term" value="F:mRNA binding"/>
    <property type="evidence" value="ECO:0007669"/>
    <property type="project" value="TreeGrafter"/>
</dbReference>
<feature type="domain" description="LsmAD" evidence="2">
    <location>
        <begin position="165"/>
        <end position="236"/>
    </location>
</feature>
<keyword evidence="4" id="KW-1185">Reference proteome</keyword>
<feature type="region of interest" description="Disordered" evidence="1">
    <location>
        <begin position="402"/>
        <end position="431"/>
    </location>
</feature>
<feature type="compositionally biased region" description="Polar residues" evidence="1">
    <location>
        <begin position="346"/>
        <end position="356"/>
    </location>
</feature>
<protein>
    <recommendedName>
        <fullName evidence="2">LsmAD domain-containing protein</fullName>
    </recommendedName>
</protein>
<feature type="region of interest" description="Disordered" evidence="1">
    <location>
        <begin position="459"/>
        <end position="506"/>
    </location>
</feature>
<dbReference type="PANTHER" id="PTHR12854:SF7">
    <property type="entry name" value="ATAXIN-2 HOMOLOG"/>
    <property type="match status" value="1"/>
</dbReference>
<sequence>MNLQQGIQSRAAANGFNRRRFDREGGTRTESKINPGKSGSSSFLNTGVVLRMAQMIKDGSRGVKGTAEAPKRPQTMIIPAREFVQIIAKDVPLTTDEFLGVNGHDKRKDLMIDSVISRSHNIEVERELERWTPDADTPECPELDNIFDGTWNRNWDQFETNATLFGVKSTFNEELYTTKLERGPQTKDLERKASRIAREIEGEETHDIHLAEERGIDFDDGFDVDEEIRYSAVHRQIDGGIFEDDADPPSDTYNTETFGGSTVSESQTPHSNISREKFFDKAHTSSASSAMQMQAVSILKSDAVFWVRILLKDRMDVEAIYPVHTDKDKSTYGSSTNYQTSSSLSDNTNKSLNAGNESRFIDKTSEDQEEKESALNDHIDDTGKYDLGLVFADVKFSTDMKERSSSVIDPNPLSSNPAEDGSGHSSKPANSCKLPDCSELVSQCPSTSTSFTSELAISGSVSRGPSLSPSSSMGSLSSEKSTLNPNAKEFKLNPNAKSFTPSSSFRPPVAMPEGSIYYTGNLPAVPPMQSLPMGASWQRTREVRLLLMLATNKKVSLDPLLAKSEAHEAILQMGPSFAAPMYNPQAAQLQSPPYIHPGGPLVSEDL</sequence>
<feature type="region of interest" description="Disordered" evidence="1">
    <location>
        <begin position="326"/>
        <end position="379"/>
    </location>
</feature>
<dbReference type="InterPro" id="IPR009604">
    <property type="entry name" value="LsmAD_domain"/>
</dbReference>